<proteinExistence type="inferred from homology"/>
<comment type="subcellular location">
    <subcellularLocation>
        <location evidence="9">Cytoplasm</location>
    </subcellularLocation>
</comment>
<evidence type="ECO:0000259" key="11">
    <source>
        <dbReference type="PROSITE" id="PS50862"/>
    </source>
</evidence>
<evidence type="ECO:0000256" key="9">
    <source>
        <dbReference type="HAMAP-Rule" id="MF_00127"/>
    </source>
</evidence>
<dbReference type="InterPro" id="IPR036621">
    <property type="entry name" value="Anticodon-bd_dom_sf"/>
</dbReference>
<evidence type="ECO:0000256" key="1">
    <source>
        <dbReference type="ARBA" id="ARBA00008226"/>
    </source>
</evidence>
<evidence type="ECO:0000256" key="5">
    <source>
        <dbReference type="ARBA" id="ARBA00022840"/>
    </source>
</evidence>
<evidence type="ECO:0000313" key="12">
    <source>
        <dbReference type="EMBL" id="SFU94241.1"/>
    </source>
</evidence>
<dbReference type="NCBIfam" id="TIGR00442">
    <property type="entry name" value="hisS"/>
    <property type="match status" value="1"/>
</dbReference>
<feature type="binding site" evidence="10">
    <location>
        <begin position="81"/>
        <end position="83"/>
    </location>
    <ligand>
        <name>L-histidine</name>
        <dbReference type="ChEBI" id="CHEBI:57595"/>
    </ligand>
</feature>
<gene>
    <name evidence="9" type="primary">hisS</name>
    <name evidence="12" type="ORF">SAMN05421543_114104</name>
</gene>
<dbReference type="InterPro" id="IPR006195">
    <property type="entry name" value="aa-tRNA-synth_II"/>
</dbReference>
<comment type="catalytic activity">
    <reaction evidence="8 9">
        <text>tRNA(His) + L-histidine + ATP = L-histidyl-tRNA(His) + AMP + diphosphate + H(+)</text>
        <dbReference type="Rhea" id="RHEA:17313"/>
        <dbReference type="Rhea" id="RHEA-COMP:9665"/>
        <dbReference type="Rhea" id="RHEA-COMP:9689"/>
        <dbReference type="ChEBI" id="CHEBI:15378"/>
        <dbReference type="ChEBI" id="CHEBI:30616"/>
        <dbReference type="ChEBI" id="CHEBI:33019"/>
        <dbReference type="ChEBI" id="CHEBI:57595"/>
        <dbReference type="ChEBI" id="CHEBI:78442"/>
        <dbReference type="ChEBI" id="CHEBI:78527"/>
        <dbReference type="ChEBI" id="CHEBI:456215"/>
        <dbReference type="EC" id="6.1.1.21"/>
    </reaction>
</comment>
<feature type="binding site" evidence="10">
    <location>
        <begin position="263"/>
        <end position="264"/>
    </location>
    <ligand>
        <name>L-histidine</name>
        <dbReference type="ChEBI" id="CHEBI:57595"/>
    </ligand>
</feature>
<dbReference type="InterPro" id="IPR015807">
    <property type="entry name" value="His-tRNA-ligase"/>
</dbReference>
<feature type="binding site" evidence="10">
    <location>
        <position position="112"/>
    </location>
    <ligand>
        <name>L-histidine</name>
        <dbReference type="ChEBI" id="CHEBI:57595"/>
    </ligand>
</feature>
<evidence type="ECO:0000256" key="7">
    <source>
        <dbReference type="ARBA" id="ARBA00023146"/>
    </source>
</evidence>
<dbReference type="AlphaFoldDB" id="A0A1I7KA12"/>
<keyword evidence="2 9" id="KW-0963">Cytoplasm</keyword>
<dbReference type="SUPFAM" id="SSF55681">
    <property type="entry name" value="Class II aaRS and biotin synthetases"/>
    <property type="match status" value="1"/>
</dbReference>
<dbReference type="GO" id="GO:0005524">
    <property type="term" value="F:ATP binding"/>
    <property type="evidence" value="ECO:0007669"/>
    <property type="project" value="UniProtKB-UniRule"/>
</dbReference>
<sequence length="425" mass="47340">MLTQRPRGTADILPGESGQWQAMEQIIRDTCALYHFEEVRTPVFEHTELFARGVGETTDIVSKEMYTFTDRGGRSVTLRPEGTAGVVRAFVENKLYGQPHTVKLYYIGPMFRYEKPQRGRWRQFHQYGVEVLGPEHPAADAEVIAINLDLLRRFGLRDLTVELNSVGCPVCRPRHREQMLERLRPVADRLCGDCQQRLERNPLRIFDCKNDRCQQVLAEVGAPTILESLCDDCRRHFEQVRAFLDAMDVPYVLNDRLVRGLDYYTRTAWEVTVPGFSSVGGGGRYNGLVAEVGGPETPGVGFAGSIERALMVLREQGGALPQAARLDVWVAVADEAAEVPAMRLLQRLRSEGLRADRDYLGKGLKAQLKSADRMQAAYCAILGADEVARGTVTLKDLRTGVQTEVPAEAVVHHVSKGGIEDGSTT</sequence>
<feature type="binding site" evidence="10">
    <location>
        <position position="130"/>
    </location>
    <ligand>
        <name>L-histidine</name>
        <dbReference type="ChEBI" id="CHEBI:57595"/>
    </ligand>
</feature>
<evidence type="ECO:0000256" key="8">
    <source>
        <dbReference type="ARBA" id="ARBA00047639"/>
    </source>
</evidence>
<dbReference type="EC" id="6.1.1.21" evidence="9"/>
<dbReference type="Pfam" id="PF13393">
    <property type="entry name" value="tRNA-synt_His"/>
    <property type="match status" value="2"/>
</dbReference>
<dbReference type="CDD" id="cd00859">
    <property type="entry name" value="HisRS_anticodon"/>
    <property type="match status" value="1"/>
</dbReference>
<dbReference type="InterPro" id="IPR045864">
    <property type="entry name" value="aa-tRNA-synth_II/BPL/LPL"/>
</dbReference>
<dbReference type="GO" id="GO:0016740">
    <property type="term" value="F:transferase activity"/>
    <property type="evidence" value="ECO:0007669"/>
    <property type="project" value="UniProtKB-ARBA"/>
</dbReference>
<dbReference type="PANTHER" id="PTHR43707">
    <property type="entry name" value="HISTIDYL-TRNA SYNTHETASE"/>
    <property type="match status" value="1"/>
</dbReference>
<dbReference type="OrthoDB" id="9800814at2"/>
<dbReference type="GO" id="GO:0005737">
    <property type="term" value="C:cytoplasm"/>
    <property type="evidence" value="ECO:0007669"/>
    <property type="project" value="UniProtKB-SubCell"/>
</dbReference>
<dbReference type="InterPro" id="IPR041715">
    <property type="entry name" value="HisRS-like_core"/>
</dbReference>
<feature type="binding site" evidence="10">
    <location>
        <position position="126"/>
    </location>
    <ligand>
        <name>L-histidine</name>
        <dbReference type="ChEBI" id="CHEBI:57595"/>
    </ligand>
</feature>
<evidence type="ECO:0000256" key="10">
    <source>
        <dbReference type="PIRSR" id="PIRSR001549-1"/>
    </source>
</evidence>
<dbReference type="CDD" id="cd00773">
    <property type="entry name" value="HisRS-like_core"/>
    <property type="match status" value="1"/>
</dbReference>
<evidence type="ECO:0000256" key="4">
    <source>
        <dbReference type="ARBA" id="ARBA00022741"/>
    </source>
</evidence>
<dbReference type="GO" id="GO:0004821">
    <property type="term" value="F:histidine-tRNA ligase activity"/>
    <property type="evidence" value="ECO:0007669"/>
    <property type="project" value="UniProtKB-UniRule"/>
</dbReference>
<dbReference type="PIRSF" id="PIRSF001549">
    <property type="entry name" value="His-tRNA_synth"/>
    <property type="match status" value="1"/>
</dbReference>
<dbReference type="Gene3D" id="3.30.930.10">
    <property type="entry name" value="Bira Bifunctional Protein, Domain 2"/>
    <property type="match status" value="1"/>
</dbReference>
<comment type="similarity">
    <text evidence="1 9">Belongs to the class-II aminoacyl-tRNA synthetase family.</text>
</comment>
<keyword evidence="3 9" id="KW-0436">Ligase</keyword>
<dbReference type="PANTHER" id="PTHR43707:SF1">
    <property type="entry name" value="HISTIDINE--TRNA LIGASE, MITOCHONDRIAL-RELATED"/>
    <property type="match status" value="1"/>
</dbReference>
<dbReference type="EMBL" id="FPBV01000014">
    <property type="protein sequence ID" value="SFU94241.1"/>
    <property type="molecule type" value="Genomic_DNA"/>
</dbReference>
<feature type="binding site" evidence="10">
    <location>
        <position position="259"/>
    </location>
    <ligand>
        <name>L-histidine</name>
        <dbReference type="ChEBI" id="CHEBI:57595"/>
    </ligand>
</feature>
<dbReference type="eggNOG" id="COG0124">
    <property type="taxonomic scope" value="Bacteria"/>
</dbReference>
<protein>
    <recommendedName>
        <fullName evidence="9">Histidine--tRNA ligase</fullName>
        <ecNumber evidence="9">6.1.1.21</ecNumber>
    </recommendedName>
    <alternativeName>
        <fullName evidence="9">Histidyl-tRNA synthetase</fullName>
        <shortName evidence="9">HisRS</shortName>
    </alternativeName>
</protein>
<dbReference type="SUPFAM" id="SSF52954">
    <property type="entry name" value="Class II aaRS ABD-related"/>
    <property type="match status" value="1"/>
</dbReference>
<name>A0A1I7KA12_9BACL</name>
<dbReference type="InterPro" id="IPR004516">
    <property type="entry name" value="HisRS/HisZ"/>
</dbReference>
<accession>A0A1I7KA12</accession>
<dbReference type="GO" id="GO:0140096">
    <property type="term" value="F:catalytic activity, acting on a protein"/>
    <property type="evidence" value="ECO:0007669"/>
    <property type="project" value="UniProtKB-ARBA"/>
</dbReference>
<dbReference type="HAMAP" id="MF_00127">
    <property type="entry name" value="His_tRNA_synth"/>
    <property type="match status" value="1"/>
</dbReference>
<dbReference type="GO" id="GO:0006427">
    <property type="term" value="P:histidyl-tRNA aminoacylation"/>
    <property type="evidence" value="ECO:0007669"/>
    <property type="project" value="UniProtKB-UniRule"/>
</dbReference>
<dbReference type="PROSITE" id="PS50862">
    <property type="entry name" value="AA_TRNA_LIGASE_II"/>
    <property type="match status" value="1"/>
</dbReference>
<dbReference type="InterPro" id="IPR004154">
    <property type="entry name" value="Anticodon-bd"/>
</dbReference>
<keyword evidence="7 9" id="KW-0030">Aminoacyl-tRNA synthetase</keyword>
<evidence type="ECO:0000256" key="6">
    <source>
        <dbReference type="ARBA" id="ARBA00022917"/>
    </source>
</evidence>
<dbReference type="InterPro" id="IPR033656">
    <property type="entry name" value="HisRS_anticodon"/>
</dbReference>
<keyword evidence="4 9" id="KW-0547">Nucleotide-binding</keyword>
<comment type="subunit">
    <text evidence="9">Homodimer.</text>
</comment>
<dbReference type="Pfam" id="PF03129">
    <property type="entry name" value="HGTP_anticodon"/>
    <property type="match status" value="1"/>
</dbReference>
<dbReference type="RefSeq" id="WP_074953784.1">
    <property type="nucleotide sequence ID" value="NZ_FPBV01000014.1"/>
</dbReference>
<organism evidence="12 13">
    <name type="scientific">Alicyclobacillus macrosporangiidus</name>
    <dbReference type="NCBI Taxonomy" id="392015"/>
    <lineage>
        <taxon>Bacteria</taxon>
        <taxon>Bacillati</taxon>
        <taxon>Bacillota</taxon>
        <taxon>Bacilli</taxon>
        <taxon>Bacillales</taxon>
        <taxon>Alicyclobacillaceae</taxon>
        <taxon>Alicyclobacillus</taxon>
    </lineage>
</organism>
<keyword evidence="6 9" id="KW-0648">Protein biosynthesis</keyword>
<dbReference type="Proteomes" id="UP000183508">
    <property type="component" value="Unassembled WGS sequence"/>
</dbReference>
<evidence type="ECO:0000256" key="3">
    <source>
        <dbReference type="ARBA" id="ARBA00022598"/>
    </source>
</evidence>
<keyword evidence="5 9" id="KW-0067">ATP-binding</keyword>
<dbReference type="STRING" id="392015.SAMN05421543_114104"/>
<feature type="domain" description="Aminoacyl-transfer RNA synthetases class-II family profile" evidence="11">
    <location>
        <begin position="20"/>
        <end position="321"/>
    </location>
</feature>
<evidence type="ECO:0000313" key="13">
    <source>
        <dbReference type="Proteomes" id="UP000183508"/>
    </source>
</evidence>
<keyword evidence="13" id="KW-1185">Reference proteome</keyword>
<evidence type="ECO:0000256" key="2">
    <source>
        <dbReference type="ARBA" id="ARBA00022490"/>
    </source>
</evidence>
<reference evidence="13" key="1">
    <citation type="submission" date="2016-10" db="EMBL/GenBank/DDBJ databases">
        <authorList>
            <person name="Varghese N."/>
        </authorList>
    </citation>
    <scope>NUCLEOTIDE SEQUENCE [LARGE SCALE GENOMIC DNA]</scope>
    <source>
        <strain evidence="13">DSM 17980</strain>
    </source>
</reference>
<dbReference type="Gene3D" id="3.40.50.800">
    <property type="entry name" value="Anticodon-binding domain"/>
    <property type="match status" value="1"/>
</dbReference>